<dbReference type="AlphaFoldDB" id="B6GZH7"/>
<dbReference type="EMBL" id="AM920427">
    <property type="protein sequence ID" value="CAP80576.1"/>
    <property type="molecule type" value="Genomic_DNA"/>
</dbReference>
<proteinExistence type="predicted"/>
<name>B6GZH7_PENRW</name>
<protein>
    <submittedName>
        <fullName evidence="1">Uncharacterized protein</fullName>
    </submittedName>
</protein>
<organism evidence="1 2">
    <name type="scientific">Penicillium rubens (strain ATCC 28089 / DSM 1075 / NRRL 1951 / Wisconsin 54-1255)</name>
    <name type="common">Penicillium chrysogenum</name>
    <dbReference type="NCBI Taxonomy" id="500485"/>
    <lineage>
        <taxon>Eukaryota</taxon>
        <taxon>Fungi</taxon>
        <taxon>Dikarya</taxon>
        <taxon>Ascomycota</taxon>
        <taxon>Pezizomycotina</taxon>
        <taxon>Eurotiomycetes</taxon>
        <taxon>Eurotiomycetidae</taxon>
        <taxon>Eurotiales</taxon>
        <taxon>Aspergillaceae</taxon>
        <taxon>Penicillium</taxon>
        <taxon>Penicillium chrysogenum species complex</taxon>
    </lineage>
</organism>
<sequence>MGCEPGTTHIGKEHSIIPVGSKFNVFLIKVTNDMSLAPRGQKSAKAQREKHPVEEVHVPIHTSTIPNACHRKWTDGVSVPASGGLHYKFSRANLGKPRISVYVTTTDAKAGETALSVINMCFLKGKGAYLIDNDDTKETSSATLRKQWHGKIVKVKTKSTARLSPDDMSITYVNLKVPNWNVESVSVRSSSEAEGEIVLIRSTRRNERPSSVRSSKK</sequence>
<keyword evidence="2" id="KW-1185">Reference proteome</keyword>
<dbReference type="VEuPathDB" id="FungiDB:PCH_Pc12g09490"/>
<evidence type="ECO:0000313" key="1">
    <source>
        <dbReference type="EMBL" id="CAP80576.1"/>
    </source>
</evidence>
<gene>
    <name evidence="1" type="ORF">Pc12g09490</name>
    <name evidence="1" type="ORF">PCH_Pc12g09490</name>
</gene>
<accession>B6GZH7</accession>
<dbReference type="HOGENOM" id="CLU_1272670_0_0_1"/>
<reference evidence="1 2" key="1">
    <citation type="journal article" date="2008" name="Nat. Biotechnol.">
        <title>Genome sequencing and analysis of the filamentous fungus Penicillium chrysogenum.</title>
        <authorList>
            <person name="van den Berg M.A."/>
            <person name="Albang R."/>
            <person name="Albermann K."/>
            <person name="Badger J.H."/>
            <person name="Daran J.-M."/>
            <person name="Driessen A.J.M."/>
            <person name="Garcia-Estrada C."/>
            <person name="Fedorova N.D."/>
            <person name="Harris D.M."/>
            <person name="Heijne W.H.M."/>
            <person name="Joardar V.S."/>
            <person name="Kiel J.A.K.W."/>
            <person name="Kovalchuk A."/>
            <person name="Martin J.F."/>
            <person name="Nierman W.C."/>
            <person name="Nijland J.G."/>
            <person name="Pronk J.T."/>
            <person name="Roubos J.A."/>
            <person name="van der Klei I.J."/>
            <person name="van Peij N.N.M.E."/>
            <person name="Veenhuis M."/>
            <person name="von Doehren H."/>
            <person name="Wagner C."/>
            <person name="Wortman J.R."/>
            <person name="Bovenberg R.A.L."/>
        </authorList>
    </citation>
    <scope>NUCLEOTIDE SEQUENCE [LARGE SCALE GENOMIC DNA]</scope>
    <source>
        <strain evidence="2">ATCC 28089 / DSM 1075 / NRRL 1951 / Wisconsin 54-1255</strain>
    </source>
</reference>
<evidence type="ECO:0000313" key="2">
    <source>
        <dbReference type="Proteomes" id="UP000000724"/>
    </source>
</evidence>
<dbReference type="Proteomes" id="UP000000724">
    <property type="component" value="Contig Pc00c12"/>
</dbReference>